<proteinExistence type="predicted"/>
<organism evidence="2 3">
    <name type="scientific">Legionella pneumophila</name>
    <dbReference type="NCBI Taxonomy" id="446"/>
    <lineage>
        <taxon>Bacteria</taxon>
        <taxon>Pseudomonadati</taxon>
        <taxon>Pseudomonadota</taxon>
        <taxon>Gammaproteobacteria</taxon>
        <taxon>Legionellales</taxon>
        <taxon>Legionellaceae</taxon>
        <taxon>Legionella</taxon>
    </lineage>
</organism>
<evidence type="ECO:0000256" key="1">
    <source>
        <dbReference type="SAM" id="Phobius"/>
    </source>
</evidence>
<evidence type="ECO:0000313" key="3">
    <source>
        <dbReference type="Proteomes" id="UP000254631"/>
    </source>
</evidence>
<keyword evidence="1" id="KW-0812">Transmembrane</keyword>
<sequence length="57" mass="6436">MGVNTLTIVLLLALMVLCLGLLAFLWKKKKNLRFVITILIFLILAAIFLHGVSFQLH</sequence>
<keyword evidence="1" id="KW-1133">Transmembrane helix</keyword>
<dbReference type="EMBL" id="UGOL01000001">
    <property type="protein sequence ID" value="STX79220.1"/>
    <property type="molecule type" value="Genomic_DNA"/>
</dbReference>
<keyword evidence="1" id="KW-0472">Membrane</keyword>
<gene>
    <name evidence="2" type="ORF">NCTC12000_01209</name>
</gene>
<name>A0A128LFR6_LEGPN</name>
<reference evidence="2 3" key="1">
    <citation type="submission" date="2018-06" db="EMBL/GenBank/DDBJ databases">
        <authorList>
            <consortium name="Pathogen Informatics"/>
            <person name="Doyle S."/>
        </authorList>
    </citation>
    <scope>NUCLEOTIDE SEQUENCE [LARGE SCALE GENOMIC DNA]</scope>
    <source>
        <strain evidence="2 3">NCTC12000</strain>
    </source>
</reference>
<feature type="transmembrane region" description="Helical" evidence="1">
    <location>
        <begin position="6"/>
        <end position="25"/>
    </location>
</feature>
<accession>A0A128LFR6</accession>
<evidence type="ECO:0000313" key="2">
    <source>
        <dbReference type="EMBL" id="STX79220.1"/>
    </source>
</evidence>
<dbReference type="Proteomes" id="UP000254631">
    <property type="component" value="Unassembled WGS sequence"/>
</dbReference>
<protein>
    <submittedName>
        <fullName evidence="2">Uncharacterized protein</fullName>
    </submittedName>
</protein>
<dbReference type="AlphaFoldDB" id="A0A128LFR6"/>
<feature type="transmembrane region" description="Helical" evidence="1">
    <location>
        <begin position="32"/>
        <end position="52"/>
    </location>
</feature>